<accession>X1L663</accession>
<dbReference type="AlphaFoldDB" id="X1L663"/>
<sequence length="52" mass="6286">IFKILEKVYREMNIAQGREDERAYRLKVRSMSVGDLVKIRGRTFRVDDVWLE</sequence>
<reference evidence="1" key="1">
    <citation type="journal article" date="2014" name="Front. Microbiol.">
        <title>High frequency of phylogenetically diverse reductive dehalogenase-homologous genes in deep subseafloor sedimentary metagenomes.</title>
        <authorList>
            <person name="Kawai M."/>
            <person name="Futagami T."/>
            <person name="Toyoda A."/>
            <person name="Takaki Y."/>
            <person name="Nishi S."/>
            <person name="Hori S."/>
            <person name="Arai W."/>
            <person name="Tsubouchi T."/>
            <person name="Morono Y."/>
            <person name="Uchiyama I."/>
            <person name="Ito T."/>
            <person name="Fujiyama A."/>
            <person name="Inagaki F."/>
            <person name="Takami H."/>
        </authorList>
    </citation>
    <scope>NUCLEOTIDE SEQUENCE</scope>
    <source>
        <strain evidence="1">Expedition CK06-06</strain>
    </source>
</reference>
<protein>
    <submittedName>
        <fullName evidence="1">Uncharacterized protein</fullName>
    </submittedName>
</protein>
<gene>
    <name evidence="1" type="ORF">S03H2_56900</name>
</gene>
<evidence type="ECO:0000313" key="1">
    <source>
        <dbReference type="EMBL" id="GAH89643.1"/>
    </source>
</evidence>
<proteinExistence type="predicted"/>
<name>X1L663_9ZZZZ</name>
<organism evidence="1">
    <name type="scientific">marine sediment metagenome</name>
    <dbReference type="NCBI Taxonomy" id="412755"/>
    <lineage>
        <taxon>unclassified sequences</taxon>
        <taxon>metagenomes</taxon>
        <taxon>ecological metagenomes</taxon>
    </lineage>
</organism>
<feature type="non-terminal residue" evidence="1">
    <location>
        <position position="1"/>
    </location>
</feature>
<comment type="caution">
    <text evidence="1">The sequence shown here is derived from an EMBL/GenBank/DDBJ whole genome shotgun (WGS) entry which is preliminary data.</text>
</comment>
<dbReference type="EMBL" id="BARU01036441">
    <property type="protein sequence ID" value="GAH89643.1"/>
    <property type="molecule type" value="Genomic_DNA"/>
</dbReference>